<keyword evidence="4" id="KW-1185">Reference proteome</keyword>
<feature type="transmembrane region" description="Helical" evidence="1">
    <location>
        <begin position="49"/>
        <end position="71"/>
    </location>
</feature>
<dbReference type="OrthoDB" id="9809813at2"/>
<dbReference type="InterPro" id="IPR014729">
    <property type="entry name" value="Rossmann-like_a/b/a_fold"/>
</dbReference>
<dbReference type="RefSeq" id="WP_088919948.1">
    <property type="nucleotide sequence ID" value="NZ_CP018632.1"/>
</dbReference>
<protein>
    <recommendedName>
        <fullName evidence="2">DUF218 domain-containing protein</fullName>
    </recommendedName>
</protein>
<proteinExistence type="predicted"/>
<dbReference type="GO" id="GO:0005886">
    <property type="term" value="C:plasma membrane"/>
    <property type="evidence" value="ECO:0007669"/>
    <property type="project" value="TreeGrafter"/>
</dbReference>
<keyword evidence="1" id="KW-0472">Membrane</keyword>
<sequence length="272" mass="29306">MGSLFRAWVIDPVALLFLFSLVLLIALSIKTRSRARSRRGSSSSRKVPVWPLVMLGLWVGVFLVCSAPVIVNPLIALMEDPYLEGVSCETGSHMVVLGGGVDSRIRNVGEFERMSPATLSRATAAARMLLSQKESDTHIIVAGGAVRQIAEAEVISAYLQQLGVAVERITQESGSSNTRENALNVAALLVDETVTGPVRLVTSAMHMPRALNTFRNVFAASGIRVCPVSVDVQAIKAVPAYALMPQSTAIARFDLLLHEAVALLAYRLKGWL</sequence>
<dbReference type="AlphaFoldDB" id="A0A2Z2NUQ3"/>
<dbReference type="InterPro" id="IPR003848">
    <property type="entry name" value="DUF218"/>
</dbReference>
<dbReference type="Gene3D" id="3.40.50.620">
    <property type="entry name" value="HUPs"/>
    <property type="match status" value="1"/>
</dbReference>
<accession>A0A2Z2NUQ3</accession>
<name>A0A2Z2NUQ3_9GAMM</name>
<gene>
    <name evidence="3" type="ORF">IMCC3135_24580</name>
</gene>
<reference evidence="3 4" key="1">
    <citation type="submission" date="2016-12" db="EMBL/GenBank/DDBJ databases">
        <authorList>
            <person name="Song W.-J."/>
            <person name="Kurnit D.M."/>
        </authorList>
    </citation>
    <scope>NUCLEOTIDE SEQUENCE [LARGE SCALE GENOMIC DNA]</scope>
    <source>
        <strain evidence="3 4">IMCC3135</strain>
    </source>
</reference>
<dbReference type="GO" id="GO:0000270">
    <property type="term" value="P:peptidoglycan metabolic process"/>
    <property type="evidence" value="ECO:0007669"/>
    <property type="project" value="TreeGrafter"/>
</dbReference>
<feature type="transmembrane region" description="Helical" evidence="1">
    <location>
        <begin position="12"/>
        <end position="29"/>
    </location>
</feature>
<evidence type="ECO:0000313" key="4">
    <source>
        <dbReference type="Proteomes" id="UP000250079"/>
    </source>
</evidence>
<feature type="domain" description="DUF218" evidence="2">
    <location>
        <begin position="94"/>
        <end position="261"/>
    </location>
</feature>
<dbReference type="GO" id="GO:0043164">
    <property type="term" value="P:Gram-negative-bacterium-type cell wall biogenesis"/>
    <property type="evidence" value="ECO:0007669"/>
    <property type="project" value="TreeGrafter"/>
</dbReference>
<evidence type="ECO:0000256" key="1">
    <source>
        <dbReference type="SAM" id="Phobius"/>
    </source>
</evidence>
<evidence type="ECO:0000259" key="2">
    <source>
        <dbReference type="Pfam" id="PF02698"/>
    </source>
</evidence>
<keyword evidence="1" id="KW-0812">Transmembrane</keyword>
<dbReference type="PANTHER" id="PTHR30336:SF4">
    <property type="entry name" value="ENVELOPE BIOGENESIS FACTOR ELYC"/>
    <property type="match status" value="1"/>
</dbReference>
<dbReference type="EMBL" id="CP018632">
    <property type="protein sequence ID" value="ASJ74983.1"/>
    <property type="molecule type" value="Genomic_DNA"/>
</dbReference>
<dbReference type="KEGG" id="gai:IMCC3135_24580"/>
<dbReference type="PANTHER" id="PTHR30336">
    <property type="entry name" value="INNER MEMBRANE PROTEIN, PROBABLE PERMEASE"/>
    <property type="match status" value="1"/>
</dbReference>
<dbReference type="Proteomes" id="UP000250079">
    <property type="component" value="Chromosome"/>
</dbReference>
<keyword evidence="1" id="KW-1133">Transmembrane helix</keyword>
<evidence type="ECO:0000313" key="3">
    <source>
        <dbReference type="EMBL" id="ASJ74983.1"/>
    </source>
</evidence>
<dbReference type="CDD" id="cd06259">
    <property type="entry name" value="YdcF-like"/>
    <property type="match status" value="1"/>
</dbReference>
<dbReference type="Pfam" id="PF02698">
    <property type="entry name" value="DUF218"/>
    <property type="match status" value="1"/>
</dbReference>
<organism evidence="3 4">
    <name type="scientific">Granulosicoccus antarcticus IMCC3135</name>
    <dbReference type="NCBI Taxonomy" id="1192854"/>
    <lineage>
        <taxon>Bacteria</taxon>
        <taxon>Pseudomonadati</taxon>
        <taxon>Pseudomonadota</taxon>
        <taxon>Gammaproteobacteria</taxon>
        <taxon>Chromatiales</taxon>
        <taxon>Granulosicoccaceae</taxon>
        <taxon>Granulosicoccus</taxon>
    </lineage>
</organism>
<dbReference type="InterPro" id="IPR051599">
    <property type="entry name" value="Cell_Envelope_Assoc"/>
</dbReference>